<dbReference type="InterPro" id="IPR036163">
    <property type="entry name" value="HMA_dom_sf"/>
</dbReference>
<dbReference type="GO" id="GO:0008324">
    <property type="term" value="F:monoatomic cation transmembrane transporter activity"/>
    <property type="evidence" value="ECO:0007669"/>
    <property type="project" value="InterPro"/>
</dbReference>
<evidence type="ECO:0000256" key="3">
    <source>
        <dbReference type="ARBA" id="ARBA00022989"/>
    </source>
</evidence>
<feature type="transmembrane region" description="Helical" evidence="5">
    <location>
        <begin position="181"/>
        <end position="201"/>
    </location>
</feature>
<accession>A0A1L8MQJ0</accession>
<dbReference type="SUPFAM" id="SSF161111">
    <property type="entry name" value="Cation efflux protein transmembrane domain-like"/>
    <property type="match status" value="1"/>
</dbReference>
<sequence>MQKQLTRLAIPKMDCASEEQMVRMALGSFETIESIQIDLDKREAELIHQESEQAILQALIPLKLGTQLLFTKALEEGQGLQEESGLDRRILWQVLAINAGFFVIEEVASLLFQSLGIAADGLDMLADSLVYAMALYAVGSSLARQKMVSSLAGYFQLFLALIGFINVFIRVTQPHYLPNVTGMFLVSLMALLANSLAYFLIAKSKNQGLHMKASKIFTSNDILINLGLMLTSLLVAIFQSPIPDLIIGFAIFVLVVRGAFKIISLSR</sequence>
<organism evidence="7 8">
    <name type="scientific">Streptococcus bovimastitidis</name>
    <dbReference type="NCBI Taxonomy" id="1856638"/>
    <lineage>
        <taxon>Bacteria</taxon>
        <taxon>Bacillati</taxon>
        <taxon>Bacillota</taxon>
        <taxon>Bacilli</taxon>
        <taxon>Lactobacillales</taxon>
        <taxon>Streptococcaceae</taxon>
        <taxon>Streptococcus</taxon>
    </lineage>
</organism>
<evidence type="ECO:0000256" key="2">
    <source>
        <dbReference type="ARBA" id="ARBA00022692"/>
    </source>
</evidence>
<dbReference type="GO" id="GO:0046872">
    <property type="term" value="F:metal ion binding"/>
    <property type="evidence" value="ECO:0007669"/>
    <property type="project" value="InterPro"/>
</dbReference>
<dbReference type="AlphaFoldDB" id="A0A1L8MQJ0"/>
<evidence type="ECO:0000259" key="6">
    <source>
        <dbReference type="Pfam" id="PF01545"/>
    </source>
</evidence>
<evidence type="ECO:0000256" key="4">
    <source>
        <dbReference type="ARBA" id="ARBA00023136"/>
    </source>
</evidence>
<dbReference type="Proteomes" id="UP000182015">
    <property type="component" value="Unassembled WGS sequence"/>
</dbReference>
<dbReference type="InterPro" id="IPR027469">
    <property type="entry name" value="Cation_efflux_TMD_sf"/>
</dbReference>
<dbReference type="Pfam" id="PF01545">
    <property type="entry name" value="Cation_efflux"/>
    <property type="match status" value="1"/>
</dbReference>
<protein>
    <recommendedName>
        <fullName evidence="6">Cation efflux protein transmembrane domain-containing protein</fullName>
    </recommendedName>
</protein>
<evidence type="ECO:0000313" key="8">
    <source>
        <dbReference type="Proteomes" id="UP000182015"/>
    </source>
</evidence>
<feature type="transmembrane region" description="Helical" evidence="5">
    <location>
        <begin position="151"/>
        <end position="169"/>
    </location>
</feature>
<feature type="transmembrane region" description="Helical" evidence="5">
    <location>
        <begin position="222"/>
        <end position="239"/>
    </location>
</feature>
<dbReference type="EMBL" id="LZDD01000001">
    <property type="protein sequence ID" value="OJF73024.1"/>
    <property type="molecule type" value="Genomic_DNA"/>
</dbReference>
<keyword evidence="3 5" id="KW-1133">Transmembrane helix</keyword>
<evidence type="ECO:0000313" key="7">
    <source>
        <dbReference type="EMBL" id="OJF73024.1"/>
    </source>
</evidence>
<proteinExistence type="predicted"/>
<evidence type="ECO:0000256" key="5">
    <source>
        <dbReference type="SAM" id="Phobius"/>
    </source>
</evidence>
<feature type="transmembrane region" description="Helical" evidence="5">
    <location>
        <begin position="245"/>
        <end position="263"/>
    </location>
</feature>
<name>A0A1L8MQJ0_9STRE</name>
<comment type="subcellular location">
    <subcellularLocation>
        <location evidence="1">Membrane</location>
        <topology evidence="1">Multi-pass membrane protein</topology>
    </subcellularLocation>
</comment>
<dbReference type="InterPro" id="IPR006121">
    <property type="entry name" value="HMA_dom"/>
</dbReference>
<keyword evidence="4 5" id="KW-0472">Membrane</keyword>
<feature type="transmembrane region" description="Helical" evidence="5">
    <location>
        <begin position="90"/>
        <end position="112"/>
    </location>
</feature>
<comment type="caution">
    <text evidence="7">The sequence shown here is derived from an EMBL/GenBank/DDBJ whole genome shotgun (WGS) entry which is preliminary data.</text>
</comment>
<keyword evidence="2 5" id="KW-0812">Transmembrane</keyword>
<dbReference type="CDD" id="cd00371">
    <property type="entry name" value="HMA"/>
    <property type="match status" value="1"/>
</dbReference>
<dbReference type="SUPFAM" id="SSF55008">
    <property type="entry name" value="HMA, heavy metal-associated domain"/>
    <property type="match status" value="1"/>
</dbReference>
<feature type="transmembrane region" description="Helical" evidence="5">
    <location>
        <begin position="124"/>
        <end position="144"/>
    </location>
</feature>
<dbReference type="Gene3D" id="1.20.1510.10">
    <property type="entry name" value="Cation efflux protein transmembrane domain"/>
    <property type="match status" value="1"/>
</dbReference>
<feature type="domain" description="Cation efflux protein transmembrane" evidence="6">
    <location>
        <begin position="94"/>
        <end position="263"/>
    </location>
</feature>
<dbReference type="GO" id="GO:0016020">
    <property type="term" value="C:membrane"/>
    <property type="evidence" value="ECO:0007669"/>
    <property type="project" value="UniProtKB-SubCell"/>
</dbReference>
<dbReference type="InterPro" id="IPR058533">
    <property type="entry name" value="Cation_efflux_TM"/>
</dbReference>
<dbReference type="Gene3D" id="3.30.70.100">
    <property type="match status" value="1"/>
</dbReference>
<dbReference type="STRING" id="1856638.A9Q68_01480"/>
<evidence type="ECO:0000256" key="1">
    <source>
        <dbReference type="ARBA" id="ARBA00004141"/>
    </source>
</evidence>
<keyword evidence="8" id="KW-1185">Reference proteome</keyword>
<reference evidence="8" key="1">
    <citation type="submission" date="2016-06" db="EMBL/GenBank/DDBJ databases">
        <authorList>
            <person name="de Vries S.P.W."/>
            <person name="Hadjirin N.F."/>
            <person name="Lay E.M."/>
            <person name="Zadoks R.N."/>
            <person name="Peacock S.J."/>
            <person name="Parkhill J."/>
            <person name="Grant A.J."/>
            <person name="Mcdougall S."/>
            <person name="Holmes M.A."/>
        </authorList>
    </citation>
    <scope>NUCLEOTIDE SEQUENCE [LARGE SCALE GENOMIC DNA]</scope>
    <source>
        <strain evidence="8">NZ1587</strain>
    </source>
</reference>
<gene>
    <name evidence="7" type="ORF">A9Q68_01480</name>
</gene>
<dbReference type="OrthoDB" id="9799649at2"/>